<evidence type="ECO:0000313" key="13">
    <source>
        <dbReference type="EMBL" id="APZ07672.1"/>
    </source>
</evidence>
<gene>
    <name evidence="13" type="ORF">BWI95_16210</name>
</gene>
<accession>A0A830ZD65</accession>
<dbReference type="PROSITE" id="PS50111">
    <property type="entry name" value="CHEMOTAXIS_TRANSDUC_2"/>
    <property type="match status" value="1"/>
</dbReference>
<dbReference type="PANTHER" id="PTHR43531:SF7">
    <property type="entry name" value="AEROTAXIS RECEPTOR"/>
    <property type="match status" value="1"/>
</dbReference>
<dbReference type="PANTHER" id="PTHR43531">
    <property type="entry name" value="PROTEIN ICFG"/>
    <property type="match status" value="1"/>
</dbReference>
<dbReference type="InterPro" id="IPR001610">
    <property type="entry name" value="PAC"/>
</dbReference>
<dbReference type="Gene3D" id="1.10.287.950">
    <property type="entry name" value="Methyl-accepting chemotaxis protein"/>
    <property type="match status" value="1"/>
</dbReference>
<dbReference type="InterPro" id="IPR000014">
    <property type="entry name" value="PAS"/>
</dbReference>
<dbReference type="Pfam" id="PF08447">
    <property type="entry name" value="PAS_3"/>
    <property type="match status" value="1"/>
</dbReference>
<keyword evidence="8 11" id="KW-0472">Membrane</keyword>
<dbReference type="KEGG" id="kco:BWI95_16210"/>
<sequence>MKRNTPVTQNEYLLNEDSTLLSTTDTQSHITYANTAFIEASDFTEEQLKGQPHNIIRHPDMPPAAFGDMWFTLQQGDSWTGIVKNRRQNGDHYWVRANVTPVYQQGKLTGYISVRNIPAREEIDASAALYQRVNENKIKGYKFYKGLLVRRGLLSFLSLFQRISAAGRIYFGIIPSAALLVVLQFIYFNAVEKSAAVLIIFALLTLFLQQQFSRPLKIVLAQMQRVVSGRKADYQHFNRVDEIGLLMRLVNQSGLNLNSLVGDVSAQIAGIRGVSEQIAREGDALHSRTAETSADLHQTAVAVEEIASAVKQTAETAAEAMSRADETSAGAVKSGEAMKQAIEMMQAVSADNSKIVDIIGVIDSIAFQTNILALNAAVEAARAGEAGRGFAVVAAEVRNLAQHSASAARQIQTLIELNVANVKSGVDMVASTESHLTAMIENVVTMSTMIKEIGTATHEQTQALALINDSVSRVGSMTQNNSGMVDHVTQAAENLSARAARLHRAVHVFGGS</sequence>
<keyword evidence="2" id="KW-1003">Cell membrane</keyword>
<evidence type="ECO:0000256" key="5">
    <source>
        <dbReference type="ARBA" id="ARBA00022519"/>
    </source>
</evidence>
<dbReference type="CDD" id="cd11386">
    <property type="entry name" value="MCP_signal"/>
    <property type="match status" value="1"/>
</dbReference>
<keyword evidence="7 11" id="KW-1133">Transmembrane helix</keyword>
<evidence type="ECO:0000256" key="2">
    <source>
        <dbReference type="ARBA" id="ARBA00022475"/>
    </source>
</evidence>
<dbReference type="InterPro" id="IPR051310">
    <property type="entry name" value="MCP_chemotaxis"/>
</dbReference>
<dbReference type="GO" id="GO:0007165">
    <property type="term" value="P:signal transduction"/>
    <property type="evidence" value="ECO:0007669"/>
    <property type="project" value="UniProtKB-KW"/>
</dbReference>
<dbReference type="GO" id="GO:0006935">
    <property type="term" value="P:chemotaxis"/>
    <property type="evidence" value="ECO:0007669"/>
    <property type="project" value="UniProtKB-KW"/>
</dbReference>
<evidence type="ECO:0000256" key="1">
    <source>
        <dbReference type="ARBA" id="ARBA00004429"/>
    </source>
</evidence>
<evidence type="ECO:0000256" key="4">
    <source>
        <dbReference type="ARBA" id="ARBA00022500"/>
    </source>
</evidence>
<dbReference type="SMART" id="SM00283">
    <property type="entry name" value="MA"/>
    <property type="match status" value="1"/>
</dbReference>
<feature type="domain" description="Methyl-accepting transducer" evidence="12">
    <location>
        <begin position="267"/>
        <end position="496"/>
    </location>
</feature>
<keyword evidence="4" id="KW-0145">Chemotaxis</keyword>
<evidence type="ECO:0000256" key="9">
    <source>
        <dbReference type="ARBA" id="ARBA00029447"/>
    </source>
</evidence>
<dbReference type="RefSeq" id="WP_076770323.1">
    <property type="nucleotide sequence ID" value="NZ_CP019445.1"/>
</dbReference>
<dbReference type="SUPFAM" id="SSF58104">
    <property type="entry name" value="Methyl-accepting chemotaxis protein (MCP) signaling domain"/>
    <property type="match status" value="1"/>
</dbReference>
<evidence type="ECO:0000313" key="14">
    <source>
        <dbReference type="Proteomes" id="UP000187148"/>
    </source>
</evidence>
<dbReference type="AlphaFoldDB" id="A0A830ZD65"/>
<dbReference type="Gene3D" id="3.30.450.20">
    <property type="entry name" value="PAS domain"/>
    <property type="match status" value="1"/>
</dbReference>
<keyword evidence="10" id="KW-0807">Transducer</keyword>
<evidence type="ECO:0000256" key="10">
    <source>
        <dbReference type="PROSITE-ProRule" id="PRU00284"/>
    </source>
</evidence>
<name>A0A830ZD65_9ENTR</name>
<feature type="transmembrane region" description="Helical" evidence="11">
    <location>
        <begin position="169"/>
        <end position="188"/>
    </location>
</feature>
<keyword evidence="5" id="KW-0997">Cell inner membrane</keyword>
<keyword evidence="3" id="KW-0488">Methylation</keyword>
<dbReference type="EMBL" id="CP019445">
    <property type="protein sequence ID" value="APZ07672.1"/>
    <property type="molecule type" value="Genomic_DNA"/>
</dbReference>
<evidence type="ECO:0000256" key="8">
    <source>
        <dbReference type="ARBA" id="ARBA00023136"/>
    </source>
</evidence>
<evidence type="ECO:0000256" key="6">
    <source>
        <dbReference type="ARBA" id="ARBA00022692"/>
    </source>
</evidence>
<protein>
    <recommendedName>
        <fullName evidence="12">Methyl-accepting transducer domain-containing protein</fullName>
    </recommendedName>
</protein>
<comment type="similarity">
    <text evidence="9">Belongs to the methyl-accepting chemotaxis (MCP) protein family.</text>
</comment>
<dbReference type="GO" id="GO:0004888">
    <property type="term" value="F:transmembrane signaling receptor activity"/>
    <property type="evidence" value="ECO:0007669"/>
    <property type="project" value="TreeGrafter"/>
</dbReference>
<dbReference type="NCBIfam" id="TIGR00229">
    <property type="entry name" value="sensory_box"/>
    <property type="match status" value="1"/>
</dbReference>
<organism evidence="13 14">
    <name type="scientific">Kosakonia cowanii JCM 10956 = DSM 18146</name>
    <dbReference type="NCBI Taxonomy" id="1300165"/>
    <lineage>
        <taxon>Bacteria</taxon>
        <taxon>Pseudomonadati</taxon>
        <taxon>Pseudomonadota</taxon>
        <taxon>Gammaproteobacteria</taxon>
        <taxon>Enterobacterales</taxon>
        <taxon>Enterobacteriaceae</taxon>
        <taxon>Kosakonia</taxon>
    </lineage>
</organism>
<dbReference type="Pfam" id="PF00015">
    <property type="entry name" value="MCPsignal"/>
    <property type="match status" value="1"/>
</dbReference>
<dbReference type="SMART" id="SM00086">
    <property type="entry name" value="PAC"/>
    <property type="match status" value="1"/>
</dbReference>
<reference evidence="13 14" key="1">
    <citation type="submission" date="2017-01" db="EMBL/GenBank/DDBJ databases">
        <authorList>
            <person name="Cao J.-M."/>
        </authorList>
    </citation>
    <scope>NUCLEOTIDE SEQUENCE [LARGE SCALE GENOMIC DNA]</scope>
    <source>
        <strain evidence="13 14">888-76</strain>
    </source>
</reference>
<dbReference type="CDD" id="cd00130">
    <property type="entry name" value="PAS"/>
    <property type="match status" value="1"/>
</dbReference>
<evidence type="ECO:0000259" key="12">
    <source>
        <dbReference type="PROSITE" id="PS50111"/>
    </source>
</evidence>
<dbReference type="SUPFAM" id="SSF55785">
    <property type="entry name" value="PYP-like sensor domain (PAS domain)"/>
    <property type="match status" value="1"/>
</dbReference>
<dbReference type="GO" id="GO:0005886">
    <property type="term" value="C:plasma membrane"/>
    <property type="evidence" value="ECO:0007669"/>
    <property type="project" value="UniProtKB-SubCell"/>
</dbReference>
<proteinExistence type="inferred from homology"/>
<keyword evidence="14" id="KW-1185">Reference proteome</keyword>
<evidence type="ECO:0000256" key="7">
    <source>
        <dbReference type="ARBA" id="ARBA00022989"/>
    </source>
</evidence>
<evidence type="ECO:0000256" key="3">
    <source>
        <dbReference type="ARBA" id="ARBA00022481"/>
    </source>
</evidence>
<comment type="subcellular location">
    <subcellularLocation>
        <location evidence="1">Cell inner membrane</location>
        <topology evidence="1">Multi-pass membrane protein</topology>
    </subcellularLocation>
</comment>
<dbReference type="InterPro" id="IPR004089">
    <property type="entry name" value="MCPsignal_dom"/>
</dbReference>
<feature type="transmembrane region" description="Helical" evidence="11">
    <location>
        <begin position="195"/>
        <end position="212"/>
    </location>
</feature>
<dbReference type="InterPro" id="IPR035965">
    <property type="entry name" value="PAS-like_dom_sf"/>
</dbReference>
<dbReference type="FunFam" id="3.30.450.20:FF:000046">
    <property type="entry name" value="Aerotaxis sensor receptor"/>
    <property type="match status" value="1"/>
</dbReference>
<evidence type="ECO:0000256" key="11">
    <source>
        <dbReference type="SAM" id="Phobius"/>
    </source>
</evidence>
<keyword evidence="6 11" id="KW-0812">Transmembrane</keyword>
<dbReference type="Proteomes" id="UP000187148">
    <property type="component" value="Chromosome"/>
</dbReference>
<dbReference type="InterPro" id="IPR013655">
    <property type="entry name" value="PAS_fold_3"/>
</dbReference>